<reference evidence="13" key="1">
    <citation type="submission" date="2018-12" db="EMBL/GenBank/DDBJ databases">
        <title>Identification and characterization of POU class V family genes in Japanese red bellied newt, Cynopus pyrrhogaster.</title>
        <authorList>
            <person name="Hasegawa S."/>
            <person name="Nakao I."/>
            <person name="Ootani Y."/>
            <person name="Ogawa A."/>
            <person name="Takano M."/>
            <person name="Kinoshita T."/>
        </authorList>
    </citation>
    <scope>NUCLEOTIDE SEQUENCE</scope>
    <source>
        <tissue evidence="13">Ovary</tissue>
    </source>
</reference>
<dbReference type="Pfam" id="PF00046">
    <property type="entry name" value="Homeodomain"/>
    <property type="match status" value="1"/>
</dbReference>
<evidence type="ECO:0000256" key="8">
    <source>
        <dbReference type="RuleBase" id="RU000682"/>
    </source>
</evidence>
<feature type="domain" description="POU-specific" evidence="12">
    <location>
        <begin position="215"/>
        <end position="289"/>
    </location>
</feature>
<feature type="DNA-binding region" description="Homeobox" evidence="7">
    <location>
        <begin position="309"/>
        <end position="368"/>
    </location>
</feature>
<dbReference type="GO" id="GO:0000978">
    <property type="term" value="F:RNA polymerase II cis-regulatory region sequence-specific DNA binding"/>
    <property type="evidence" value="ECO:0007669"/>
    <property type="project" value="TreeGrafter"/>
</dbReference>
<organism evidence="13">
    <name type="scientific">Cynops pyrrhogaster</name>
    <name type="common">Japanese fire-bellied newt</name>
    <name type="synonym">Molge pyrrhogaster</name>
    <dbReference type="NCBI Taxonomy" id="8330"/>
    <lineage>
        <taxon>Eukaryota</taxon>
        <taxon>Metazoa</taxon>
        <taxon>Chordata</taxon>
        <taxon>Craniata</taxon>
        <taxon>Vertebrata</taxon>
        <taxon>Euteleostomi</taxon>
        <taxon>Amphibia</taxon>
        <taxon>Batrachia</taxon>
        <taxon>Caudata</taxon>
        <taxon>Salamandroidea</taxon>
        <taxon>Salamandridae</taxon>
        <taxon>Pleurodelinae</taxon>
        <taxon>Cynops</taxon>
    </lineage>
</organism>
<feature type="region of interest" description="Disordered" evidence="10">
    <location>
        <begin position="185"/>
        <end position="221"/>
    </location>
</feature>
<protein>
    <recommendedName>
        <fullName evidence="9">POU domain protein</fullName>
    </recommendedName>
</protein>
<dbReference type="GO" id="GO:0000981">
    <property type="term" value="F:DNA-binding transcription factor activity, RNA polymerase II-specific"/>
    <property type="evidence" value="ECO:0007669"/>
    <property type="project" value="InterPro"/>
</dbReference>
<dbReference type="InterPro" id="IPR017970">
    <property type="entry name" value="Homeobox_CS"/>
</dbReference>
<dbReference type="SUPFAM" id="SSF46689">
    <property type="entry name" value="Homeodomain-like"/>
    <property type="match status" value="1"/>
</dbReference>
<dbReference type="PROSITE" id="PS00027">
    <property type="entry name" value="HOMEOBOX_1"/>
    <property type="match status" value="1"/>
</dbReference>
<dbReference type="PROSITE" id="PS00465">
    <property type="entry name" value="POU_2"/>
    <property type="match status" value="1"/>
</dbReference>
<dbReference type="Gene3D" id="1.10.10.60">
    <property type="entry name" value="Homeodomain-like"/>
    <property type="match status" value="1"/>
</dbReference>
<dbReference type="CDD" id="cd00086">
    <property type="entry name" value="homeodomain"/>
    <property type="match status" value="1"/>
</dbReference>
<dbReference type="GO" id="GO:0001702">
    <property type="term" value="P:gastrulation with mouth forming second"/>
    <property type="evidence" value="ECO:0007669"/>
    <property type="project" value="UniProtKB-ARBA"/>
</dbReference>
<feature type="compositionally biased region" description="Low complexity" evidence="10">
    <location>
        <begin position="188"/>
        <end position="211"/>
    </location>
</feature>
<dbReference type="FunFam" id="1.10.260.40:FF:000022">
    <property type="entry name" value="POU domain protein"/>
    <property type="match status" value="1"/>
</dbReference>
<evidence type="ECO:0000256" key="10">
    <source>
        <dbReference type="SAM" id="MobiDB-lite"/>
    </source>
</evidence>
<dbReference type="InterPro" id="IPR050255">
    <property type="entry name" value="POU_domain_TF"/>
</dbReference>
<dbReference type="PANTHER" id="PTHR11636:SF125">
    <property type="entry name" value="POU DOMAIN, CLASS 3, TRANSCRIPTION FACTOR 3"/>
    <property type="match status" value="1"/>
</dbReference>
<feature type="compositionally biased region" description="Acidic residues" evidence="10">
    <location>
        <begin position="212"/>
        <end position="221"/>
    </location>
</feature>
<evidence type="ECO:0000259" key="11">
    <source>
        <dbReference type="PROSITE" id="PS50071"/>
    </source>
</evidence>
<dbReference type="Pfam" id="PF00157">
    <property type="entry name" value="Pou"/>
    <property type="match status" value="1"/>
</dbReference>
<feature type="compositionally biased region" description="Basic and acidic residues" evidence="10">
    <location>
        <begin position="110"/>
        <end position="124"/>
    </location>
</feature>
<dbReference type="PROSITE" id="PS50071">
    <property type="entry name" value="HOMEOBOX_2"/>
    <property type="match status" value="1"/>
</dbReference>
<dbReference type="SMART" id="SM00389">
    <property type="entry name" value="HOX"/>
    <property type="match status" value="1"/>
</dbReference>
<evidence type="ECO:0000313" key="13">
    <source>
        <dbReference type="EMBL" id="BBH55846.1"/>
    </source>
</evidence>
<dbReference type="PROSITE" id="PS00035">
    <property type="entry name" value="POU_1"/>
    <property type="match status" value="1"/>
</dbReference>
<dbReference type="PROSITE" id="PS51179">
    <property type="entry name" value="POU_3"/>
    <property type="match status" value="1"/>
</dbReference>
<keyword evidence="3 7" id="KW-0238">DNA-binding</keyword>
<evidence type="ECO:0000256" key="3">
    <source>
        <dbReference type="ARBA" id="ARBA00023125"/>
    </source>
</evidence>
<dbReference type="InterPro" id="IPR009057">
    <property type="entry name" value="Homeodomain-like_sf"/>
</dbReference>
<evidence type="ECO:0000256" key="6">
    <source>
        <dbReference type="ARBA" id="ARBA00023242"/>
    </source>
</evidence>
<dbReference type="InterPro" id="IPR010982">
    <property type="entry name" value="Lambda_DNA-bd_dom_sf"/>
</dbReference>
<evidence type="ECO:0000256" key="9">
    <source>
        <dbReference type="RuleBase" id="RU361194"/>
    </source>
</evidence>
<dbReference type="PANTHER" id="PTHR11636">
    <property type="entry name" value="POU DOMAIN"/>
    <property type="match status" value="1"/>
</dbReference>
<dbReference type="GO" id="GO:0140297">
    <property type="term" value="F:DNA-binding transcription factor binding"/>
    <property type="evidence" value="ECO:0007669"/>
    <property type="project" value="UniProtKB-ARBA"/>
</dbReference>
<keyword evidence="4 7" id="KW-0371">Homeobox</keyword>
<dbReference type="SUPFAM" id="SSF47413">
    <property type="entry name" value="lambda repressor-like DNA-binding domains"/>
    <property type="match status" value="1"/>
</dbReference>
<comment type="subcellular location">
    <subcellularLocation>
        <location evidence="1 7 8">Nucleus</location>
    </subcellularLocation>
</comment>
<evidence type="ECO:0000256" key="2">
    <source>
        <dbReference type="ARBA" id="ARBA00023015"/>
    </source>
</evidence>
<proteinExistence type="evidence at transcript level"/>
<keyword evidence="5 9" id="KW-0804">Transcription</keyword>
<dbReference type="InterPro" id="IPR000327">
    <property type="entry name" value="POU_dom"/>
</dbReference>
<keyword evidence="6 7" id="KW-0539">Nucleus</keyword>
<comment type="similarity">
    <text evidence="9">Belongs to the POU transcription factor family.</text>
</comment>
<evidence type="ECO:0000256" key="4">
    <source>
        <dbReference type="ARBA" id="ARBA00023155"/>
    </source>
</evidence>
<dbReference type="EMBL" id="LC438345">
    <property type="protein sequence ID" value="BBH55846.1"/>
    <property type="molecule type" value="mRNA"/>
</dbReference>
<dbReference type="AlphaFoldDB" id="A0A455RMC4"/>
<keyword evidence="2" id="KW-0805">Transcription regulation</keyword>
<sequence>MYSQDNRAPFPMGSSLHDGNCQSIYPGVGQAAPRPIGEASQRPMGQLPPRPLGHPQPSGHTFLPFPGVKAPFRTCERPGGGGDPGQARPWHAFQAPEPHCQPGISGGHPGDGETELRREFKEEPLSEDEVPRGSPETKYSPPGPAPPYYPQAWNLSYWPGLGASAPSNSPGQVYSAPHGLYISPQNQSSSGVSSLGSSSSEAASEGGLSSDSGDEDTPTNEELEQFAKELKHKRITLGFTQADVGLALGSLYGRMFSQTTICRFEALQLSFKNMCKLKPLLQRWLNEADNTQNMEQLCNMEQMLAQARKRKRRTSIENNVKGTLETLFQKCSKPGPQEIYQIAEDLSLEKDVVRVWFCNRRQKGKRLLLPPHIEEMEGGMYEAIQTMTPPAGSTYALPAMLTSQGYSVTSMTSAPMYMPAFPQALHPGSPMGNSN</sequence>
<dbReference type="Gene3D" id="1.10.260.40">
    <property type="entry name" value="lambda repressor-like DNA-binding domains"/>
    <property type="match status" value="1"/>
</dbReference>
<evidence type="ECO:0000256" key="7">
    <source>
        <dbReference type="PROSITE-ProRule" id="PRU00108"/>
    </source>
</evidence>
<dbReference type="GO" id="GO:0005667">
    <property type="term" value="C:transcription regulator complex"/>
    <property type="evidence" value="ECO:0007669"/>
    <property type="project" value="UniProtKB-ARBA"/>
</dbReference>
<dbReference type="GO" id="GO:0005634">
    <property type="term" value="C:nucleus"/>
    <property type="evidence" value="ECO:0007669"/>
    <property type="project" value="UniProtKB-SubCell"/>
</dbReference>
<gene>
    <name evidence="13" type="primary">CpPou5f3</name>
</gene>
<name>A0A455RMC4_CYNPY</name>
<dbReference type="SMART" id="SM00352">
    <property type="entry name" value="POU"/>
    <property type="match status" value="1"/>
</dbReference>
<dbReference type="InterPro" id="IPR001356">
    <property type="entry name" value="HD"/>
</dbReference>
<accession>A0A455RMC4</accession>
<evidence type="ECO:0000259" key="12">
    <source>
        <dbReference type="PROSITE" id="PS51179"/>
    </source>
</evidence>
<evidence type="ECO:0000256" key="5">
    <source>
        <dbReference type="ARBA" id="ARBA00023163"/>
    </source>
</evidence>
<dbReference type="PRINTS" id="PR00028">
    <property type="entry name" value="POUDOMAIN"/>
</dbReference>
<feature type="domain" description="Homeobox" evidence="11">
    <location>
        <begin position="307"/>
        <end position="367"/>
    </location>
</feature>
<feature type="region of interest" description="Disordered" evidence="10">
    <location>
        <begin position="1"/>
        <end position="145"/>
    </location>
</feature>
<evidence type="ECO:0000256" key="1">
    <source>
        <dbReference type="ARBA" id="ARBA00004123"/>
    </source>
</evidence>
<dbReference type="InterPro" id="IPR013847">
    <property type="entry name" value="POU"/>
</dbReference>